<organism evidence="8 9">
    <name type="scientific">Anthostomella pinea</name>
    <dbReference type="NCBI Taxonomy" id="933095"/>
    <lineage>
        <taxon>Eukaryota</taxon>
        <taxon>Fungi</taxon>
        <taxon>Dikarya</taxon>
        <taxon>Ascomycota</taxon>
        <taxon>Pezizomycotina</taxon>
        <taxon>Sordariomycetes</taxon>
        <taxon>Xylariomycetidae</taxon>
        <taxon>Xylariales</taxon>
        <taxon>Xylariaceae</taxon>
        <taxon>Anthostomella</taxon>
    </lineage>
</organism>
<evidence type="ECO:0000256" key="2">
    <source>
        <dbReference type="ARBA" id="ARBA00023127"/>
    </source>
</evidence>
<sequence length="749" mass="84222">MDARPSRPACPLPGLGNENRVLPAPKAIHQRHKSTGTLVNMSTTGGLNVAAKRTALGDRNGVPKPSAGTTQNGPHPTTKNNGTSSTMTIVKAQESQSQAPSFLRPAQRPLSKTVAPSASMSQLRSYPDGTQSSQYNVRRDSASSKYVYNDSHPVKVQEHFFACEPKQREAFTATANGYSDVQAWQPANDQKRVDLAKPAEAQNTYRHLNPVLAAWAMTRDSLNNEQSHQPPSTNQQYHEDCKSEIEEPEEDSGPETWTPDDPEQRAAYRRAQEYLDHKPTHAFTRPKLPEIIEQSHPPSSYHAEDDGNDLPYLDAVEEIVEEMPHKEIQYPVWGPNEGPLIPVASLPDPPVHAAKTTTKVDVKMAGPQPSHPAPAVVDEHPELSDYDDDDYYEDPGVMTDHSLRFRGENTTGGATTVMFPKFKAQDEIEIETAKEIVESKRTDEEVQEDAWDVSMVAEYGDEIFQYMKELEMNLLPNAHYMDIQTEIQWSMRSVLMDWVVQVHTRFGLLPETLFLTVNFIDRFLSYKIVSLGKLQLVGATAIFVAAKYEEINCPSVQEIIYMVDGGYTVDEILKAERFMLTMLNFELGWPGPMSFLRRISKADDYDLEARTVAKYFIEMTIMDERFVPSPPSYVAAGSHCLSRLVLGKGDWTPEHVYYSGYTFNQLKPLVAMMLDCCRIARKHHGAIFEKYSDKRYKRASAYVETQLAKGFSLNFAHPVAYNIPVDWFKPAQQPYSAPQGLKMPIPIQG</sequence>
<evidence type="ECO:0000313" key="8">
    <source>
        <dbReference type="EMBL" id="CAJ2507676.1"/>
    </source>
</evidence>
<dbReference type="InterPro" id="IPR048258">
    <property type="entry name" value="Cyclins_cyclin-box"/>
</dbReference>
<dbReference type="Pfam" id="PF02984">
    <property type="entry name" value="Cyclin_C"/>
    <property type="match status" value="1"/>
</dbReference>
<protein>
    <submittedName>
        <fullName evidence="8">Uu.00g088620.m01.CDS01</fullName>
    </submittedName>
</protein>
<evidence type="ECO:0000256" key="4">
    <source>
        <dbReference type="RuleBase" id="RU000383"/>
    </source>
</evidence>
<dbReference type="EMBL" id="CAUWAG010000010">
    <property type="protein sequence ID" value="CAJ2507676.1"/>
    <property type="molecule type" value="Genomic_DNA"/>
</dbReference>
<feature type="domain" description="Cyclin-like" evidence="6">
    <location>
        <begin position="497"/>
        <end position="581"/>
    </location>
</feature>
<evidence type="ECO:0000313" key="9">
    <source>
        <dbReference type="Proteomes" id="UP001295740"/>
    </source>
</evidence>
<dbReference type="CDD" id="cd20568">
    <property type="entry name" value="CYCLIN_CLBs_yeast_rpt1"/>
    <property type="match status" value="1"/>
</dbReference>
<dbReference type="InterPro" id="IPR004367">
    <property type="entry name" value="Cyclin_C-dom"/>
</dbReference>
<comment type="similarity">
    <text evidence="4">Belongs to the cyclin family.</text>
</comment>
<gene>
    <name evidence="8" type="ORF">KHLLAP_LOCUS8144</name>
</gene>
<accession>A0AAI8VNH1</accession>
<dbReference type="SMART" id="SM01332">
    <property type="entry name" value="Cyclin_C"/>
    <property type="match status" value="1"/>
</dbReference>
<dbReference type="PANTHER" id="PTHR10177">
    <property type="entry name" value="CYCLINS"/>
    <property type="match status" value="1"/>
</dbReference>
<evidence type="ECO:0000256" key="1">
    <source>
        <dbReference type="ARBA" id="ARBA00022618"/>
    </source>
</evidence>
<dbReference type="CDD" id="cd20512">
    <property type="entry name" value="CYCLIN_CLBs_yeast_rpt2"/>
    <property type="match status" value="1"/>
</dbReference>
<feature type="compositionally biased region" description="Polar residues" evidence="5">
    <location>
        <begin position="67"/>
        <end position="100"/>
    </location>
</feature>
<dbReference type="Gene3D" id="1.10.472.10">
    <property type="entry name" value="Cyclin-like"/>
    <property type="match status" value="2"/>
</dbReference>
<dbReference type="FunFam" id="1.10.472.10:FF:000001">
    <property type="entry name" value="G2/mitotic-specific cyclin"/>
    <property type="match status" value="1"/>
</dbReference>
<dbReference type="InterPro" id="IPR006671">
    <property type="entry name" value="Cyclin_N"/>
</dbReference>
<dbReference type="InterPro" id="IPR036915">
    <property type="entry name" value="Cyclin-like_sf"/>
</dbReference>
<dbReference type="PROSITE" id="PS00292">
    <property type="entry name" value="CYCLINS"/>
    <property type="match status" value="1"/>
</dbReference>
<name>A0AAI8VNH1_9PEZI</name>
<keyword evidence="1" id="KW-0132">Cell division</keyword>
<feature type="domain" description="Cyclin C-terminal" evidence="7">
    <location>
        <begin position="590"/>
        <end position="707"/>
    </location>
</feature>
<dbReference type="SMART" id="SM00385">
    <property type="entry name" value="CYCLIN"/>
    <property type="match status" value="2"/>
</dbReference>
<dbReference type="AlphaFoldDB" id="A0AAI8VNH1"/>
<feature type="compositionally biased region" description="Acidic residues" evidence="5">
    <location>
        <begin position="246"/>
        <end position="261"/>
    </location>
</feature>
<keyword evidence="3" id="KW-0131">Cell cycle</keyword>
<feature type="domain" description="Cyclin-like" evidence="6">
    <location>
        <begin position="594"/>
        <end position="675"/>
    </location>
</feature>
<dbReference type="InterPro" id="IPR013763">
    <property type="entry name" value="Cyclin-like_dom"/>
</dbReference>
<dbReference type="GO" id="GO:0051301">
    <property type="term" value="P:cell division"/>
    <property type="evidence" value="ECO:0007669"/>
    <property type="project" value="UniProtKB-KW"/>
</dbReference>
<dbReference type="Proteomes" id="UP001295740">
    <property type="component" value="Unassembled WGS sequence"/>
</dbReference>
<feature type="region of interest" description="Disordered" evidence="5">
    <location>
        <begin position="222"/>
        <end position="262"/>
    </location>
</feature>
<evidence type="ECO:0000256" key="5">
    <source>
        <dbReference type="SAM" id="MobiDB-lite"/>
    </source>
</evidence>
<proteinExistence type="inferred from homology"/>
<feature type="compositionally biased region" description="Polar residues" evidence="5">
    <location>
        <begin position="222"/>
        <end position="236"/>
    </location>
</feature>
<evidence type="ECO:0000256" key="3">
    <source>
        <dbReference type="ARBA" id="ARBA00023306"/>
    </source>
</evidence>
<feature type="region of interest" description="Disordered" evidence="5">
    <location>
        <begin position="57"/>
        <end position="138"/>
    </location>
</feature>
<dbReference type="Pfam" id="PF00134">
    <property type="entry name" value="Cyclin_N"/>
    <property type="match status" value="1"/>
</dbReference>
<comment type="caution">
    <text evidence="8">The sequence shown here is derived from an EMBL/GenBank/DDBJ whole genome shotgun (WGS) entry which is preliminary data.</text>
</comment>
<keyword evidence="9" id="KW-1185">Reference proteome</keyword>
<reference evidence="8" key="1">
    <citation type="submission" date="2023-10" db="EMBL/GenBank/DDBJ databases">
        <authorList>
            <person name="Hackl T."/>
        </authorList>
    </citation>
    <scope>NUCLEOTIDE SEQUENCE</scope>
</reference>
<dbReference type="InterPro" id="IPR039361">
    <property type="entry name" value="Cyclin"/>
</dbReference>
<feature type="compositionally biased region" description="Polar residues" evidence="5">
    <location>
        <begin position="114"/>
        <end position="136"/>
    </location>
</feature>
<evidence type="ECO:0000259" key="7">
    <source>
        <dbReference type="SMART" id="SM01332"/>
    </source>
</evidence>
<keyword evidence="2 4" id="KW-0195">Cyclin</keyword>
<dbReference type="SUPFAM" id="SSF47954">
    <property type="entry name" value="Cyclin-like"/>
    <property type="match status" value="2"/>
</dbReference>
<evidence type="ECO:0000259" key="6">
    <source>
        <dbReference type="SMART" id="SM00385"/>
    </source>
</evidence>